<evidence type="ECO:0000313" key="3">
    <source>
        <dbReference type="Proteomes" id="UP000494163"/>
    </source>
</evidence>
<feature type="compositionally biased region" description="Low complexity" evidence="1">
    <location>
        <begin position="107"/>
        <end position="118"/>
    </location>
</feature>
<dbReference type="Proteomes" id="UP000494163">
    <property type="component" value="Chromosome X"/>
</dbReference>
<feature type="compositionally biased region" description="Polar residues" evidence="1">
    <location>
        <begin position="97"/>
        <end position="106"/>
    </location>
</feature>
<feature type="compositionally biased region" description="Low complexity" evidence="1">
    <location>
        <begin position="1"/>
        <end position="18"/>
    </location>
</feature>
<organism evidence="2 3">
    <name type="scientific">Drosophila busckii</name>
    <name type="common">Fruit fly</name>
    <dbReference type="NCBI Taxonomy" id="30019"/>
    <lineage>
        <taxon>Eukaryota</taxon>
        <taxon>Metazoa</taxon>
        <taxon>Ecdysozoa</taxon>
        <taxon>Arthropoda</taxon>
        <taxon>Hexapoda</taxon>
        <taxon>Insecta</taxon>
        <taxon>Pterygota</taxon>
        <taxon>Neoptera</taxon>
        <taxon>Endopterygota</taxon>
        <taxon>Diptera</taxon>
        <taxon>Brachycera</taxon>
        <taxon>Muscomorpha</taxon>
        <taxon>Ephydroidea</taxon>
        <taxon>Drosophilidae</taxon>
        <taxon>Drosophila</taxon>
    </lineage>
</organism>
<evidence type="ECO:0000313" key="2">
    <source>
        <dbReference type="EMBL" id="ALC49385.1"/>
    </source>
</evidence>
<name>A0A0M4EVP5_DROBS</name>
<gene>
    <name evidence="2" type="ORF">Dbus_chrXg1241</name>
</gene>
<feature type="compositionally biased region" description="Acidic residues" evidence="1">
    <location>
        <begin position="142"/>
        <end position="153"/>
    </location>
</feature>
<dbReference type="AlphaFoldDB" id="A0A0M4EVP5"/>
<protein>
    <submittedName>
        <fullName evidence="2">Maker335</fullName>
    </submittedName>
</protein>
<feature type="compositionally biased region" description="Polar residues" evidence="1">
    <location>
        <begin position="28"/>
        <end position="47"/>
    </location>
</feature>
<sequence length="218" mass="23933">MALNSSKSSNSSNSSSSSGDDAEWPMQLEQQQKLALGAGNSNGNENPTGHWRGPVCTRSSEEEFDEAFSDSDTCYDAELYFSQFEQSSSDYDYIPLTSDSDVEQLNSQQQQQSHSQSSDESVALLAHEMPCDGHDSYTDTDTSSDEYDDDDDDKLSAFMEMGLNYAPLKCSELSDDDDDDVEELQLCKQLQQLTIYSSDLPVCCSASADCKPNTSSAN</sequence>
<keyword evidence="3" id="KW-1185">Reference proteome</keyword>
<proteinExistence type="predicted"/>
<feature type="region of interest" description="Disordered" evidence="1">
    <location>
        <begin position="91"/>
        <end position="154"/>
    </location>
</feature>
<dbReference type="EMBL" id="CP012528">
    <property type="protein sequence ID" value="ALC49385.1"/>
    <property type="molecule type" value="Genomic_DNA"/>
</dbReference>
<feature type="region of interest" description="Disordered" evidence="1">
    <location>
        <begin position="1"/>
        <end position="69"/>
    </location>
</feature>
<reference evidence="2 3" key="1">
    <citation type="submission" date="2015-08" db="EMBL/GenBank/DDBJ databases">
        <title>Ancestral chromatin configuration constrains chromatin evolution on differentiating sex chromosomes in Drosophila.</title>
        <authorList>
            <person name="Zhou Q."/>
            <person name="Bachtrog D."/>
        </authorList>
    </citation>
    <scope>NUCLEOTIDE SEQUENCE [LARGE SCALE GENOMIC DNA]</scope>
    <source>
        <tissue evidence="2">Whole larvae</tissue>
    </source>
</reference>
<evidence type="ECO:0000256" key="1">
    <source>
        <dbReference type="SAM" id="MobiDB-lite"/>
    </source>
</evidence>
<accession>A0A0M4EVP5</accession>